<feature type="domain" description="Beta-lactamase-related" evidence="3">
    <location>
        <begin position="75"/>
        <end position="299"/>
    </location>
</feature>
<dbReference type="GO" id="GO:0016787">
    <property type="term" value="F:hydrolase activity"/>
    <property type="evidence" value="ECO:0007669"/>
    <property type="project" value="UniProtKB-KW"/>
</dbReference>
<dbReference type="RefSeq" id="WP_378486100.1">
    <property type="nucleotide sequence ID" value="NZ_JBHUFB010000012.1"/>
</dbReference>
<dbReference type="InterPro" id="IPR001466">
    <property type="entry name" value="Beta-lactam-related"/>
</dbReference>
<name>A0ABW4P5N3_9NOCA</name>
<dbReference type="EC" id="3.-.-.-" evidence="4"/>
<dbReference type="Pfam" id="PF00144">
    <property type="entry name" value="Beta-lactamase"/>
    <property type="match status" value="1"/>
</dbReference>
<dbReference type="PANTHER" id="PTHR43283">
    <property type="entry name" value="BETA-LACTAMASE-RELATED"/>
    <property type="match status" value="1"/>
</dbReference>
<evidence type="ECO:0000256" key="2">
    <source>
        <dbReference type="SAM" id="SignalP"/>
    </source>
</evidence>
<organism evidence="4 5">
    <name type="scientific">Rhodococcus gannanensis</name>
    <dbReference type="NCBI Taxonomy" id="1960308"/>
    <lineage>
        <taxon>Bacteria</taxon>
        <taxon>Bacillati</taxon>
        <taxon>Actinomycetota</taxon>
        <taxon>Actinomycetes</taxon>
        <taxon>Mycobacteriales</taxon>
        <taxon>Nocardiaceae</taxon>
        <taxon>Rhodococcus</taxon>
    </lineage>
</organism>
<dbReference type="Proteomes" id="UP001597286">
    <property type="component" value="Unassembled WGS sequence"/>
</dbReference>
<feature type="chain" id="PRO_5047502262" evidence="2">
    <location>
        <begin position="22"/>
        <end position="379"/>
    </location>
</feature>
<dbReference type="InterPro" id="IPR012338">
    <property type="entry name" value="Beta-lactam/transpept-like"/>
</dbReference>
<dbReference type="Gene3D" id="3.40.710.10">
    <property type="entry name" value="DD-peptidase/beta-lactamase superfamily"/>
    <property type="match status" value="1"/>
</dbReference>
<keyword evidence="4" id="KW-0378">Hydrolase</keyword>
<feature type="region of interest" description="Disordered" evidence="1">
    <location>
        <begin position="20"/>
        <end position="48"/>
    </location>
</feature>
<reference evidence="5" key="1">
    <citation type="journal article" date="2019" name="Int. J. Syst. Evol. Microbiol.">
        <title>The Global Catalogue of Microorganisms (GCM) 10K type strain sequencing project: providing services to taxonomists for standard genome sequencing and annotation.</title>
        <authorList>
            <consortium name="The Broad Institute Genomics Platform"/>
            <consortium name="The Broad Institute Genome Sequencing Center for Infectious Disease"/>
            <person name="Wu L."/>
            <person name="Ma J."/>
        </authorList>
    </citation>
    <scope>NUCLEOTIDE SEQUENCE [LARGE SCALE GENOMIC DNA]</scope>
    <source>
        <strain evidence="5">DT72</strain>
    </source>
</reference>
<evidence type="ECO:0000313" key="5">
    <source>
        <dbReference type="Proteomes" id="UP001597286"/>
    </source>
</evidence>
<accession>A0ABW4P5N3</accession>
<feature type="signal peptide" evidence="2">
    <location>
        <begin position="1"/>
        <end position="21"/>
    </location>
</feature>
<keyword evidence="5" id="KW-1185">Reference proteome</keyword>
<sequence length="379" mass="39487">MRRSLGTAVLALTVAVTPACSTGDETTPAPEATIAGNGGIGDDGSGDWTAVPPDEAGLDPAVLDAMAAEAAAHDSYCLLVARNGRIAGEWYWNDVSEHTGREVFSVTKSATSLLAGIAADDGAVELDAPAAEWIPQWQGTDSATVTVSDLLGNDSGRYWSMSSDYGELIRAQDRSAYAVGLAQQDPPGTVWAYNNAAIQTLVPLLESASGTPFVEFGRDRLLAPLGMTDSAFGTDASGGGVSFMGLRSTCRDLGRLGELVLQDGVWDGRRIVSEEYLDAATGRASQDLNAAYGYLFWRNAVGPIAGAVSPLSAQQVAGRADAQMAPGRPEDLVWALGLGGQIVQIHAPTNTVVVRIGPPEPGADYDYSATAKVLDAIRN</sequence>
<gene>
    <name evidence="4" type="ORF">ACFSJG_15350</name>
</gene>
<comment type="caution">
    <text evidence="4">The sequence shown here is derived from an EMBL/GenBank/DDBJ whole genome shotgun (WGS) entry which is preliminary data.</text>
</comment>
<protein>
    <submittedName>
        <fullName evidence="4">Serine hydrolase domain-containing protein</fullName>
        <ecNumber evidence="4">3.-.-.-</ecNumber>
    </submittedName>
</protein>
<proteinExistence type="predicted"/>
<dbReference type="SUPFAM" id="SSF56601">
    <property type="entry name" value="beta-lactamase/transpeptidase-like"/>
    <property type="match status" value="1"/>
</dbReference>
<dbReference type="InterPro" id="IPR050789">
    <property type="entry name" value="Diverse_Enzym_Activities"/>
</dbReference>
<dbReference type="EMBL" id="JBHUFB010000012">
    <property type="protein sequence ID" value="MFD1813594.1"/>
    <property type="molecule type" value="Genomic_DNA"/>
</dbReference>
<keyword evidence="2" id="KW-0732">Signal</keyword>
<evidence type="ECO:0000256" key="1">
    <source>
        <dbReference type="SAM" id="MobiDB-lite"/>
    </source>
</evidence>
<evidence type="ECO:0000259" key="3">
    <source>
        <dbReference type="Pfam" id="PF00144"/>
    </source>
</evidence>
<evidence type="ECO:0000313" key="4">
    <source>
        <dbReference type="EMBL" id="MFD1813594.1"/>
    </source>
</evidence>
<dbReference type="PANTHER" id="PTHR43283:SF7">
    <property type="entry name" value="BETA-LACTAMASE-RELATED DOMAIN-CONTAINING PROTEIN"/>
    <property type="match status" value="1"/>
</dbReference>